<dbReference type="STRING" id="1533.SAMN05443638_10747"/>
<dbReference type="InterPro" id="IPR029001">
    <property type="entry name" value="ITPase-like_fam"/>
</dbReference>
<dbReference type="GO" id="GO:0036218">
    <property type="term" value="F:dTTP diphosphatase activity"/>
    <property type="evidence" value="ECO:0007669"/>
    <property type="project" value="RHEA"/>
</dbReference>
<dbReference type="PANTHER" id="PTHR43213:SF5">
    <property type="entry name" value="BIFUNCTIONAL DTTP_UTP PYROPHOSPHATASE_METHYLTRANSFERASE PROTEIN-RELATED"/>
    <property type="match status" value="1"/>
</dbReference>
<name>A0A1M4VBA4_9CLOT</name>
<dbReference type="PIRSF" id="PIRSF006305">
    <property type="entry name" value="Maf"/>
    <property type="match status" value="1"/>
</dbReference>
<proteinExistence type="inferred from homology"/>
<evidence type="ECO:0000256" key="3">
    <source>
        <dbReference type="HAMAP-Rule" id="MF_00528"/>
    </source>
</evidence>
<feature type="site" description="Important for substrate specificity" evidence="3">
    <location>
        <position position="156"/>
    </location>
</feature>
<evidence type="ECO:0000256" key="1">
    <source>
        <dbReference type="ARBA" id="ARBA00001968"/>
    </source>
</evidence>
<dbReference type="NCBIfam" id="TIGR00172">
    <property type="entry name" value="maf"/>
    <property type="match status" value="1"/>
</dbReference>
<dbReference type="Proteomes" id="UP000184035">
    <property type="component" value="Unassembled WGS sequence"/>
</dbReference>
<dbReference type="InterPro" id="IPR003697">
    <property type="entry name" value="Maf-like"/>
</dbReference>
<dbReference type="CDD" id="cd00555">
    <property type="entry name" value="Maf"/>
    <property type="match status" value="1"/>
</dbReference>
<dbReference type="Gene3D" id="3.90.950.10">
    <property type="match status" value="1"/>
</dbReference>
<comment type="cofactor">
    <cofactor evidence="1 3">
        <name>a divalent metal cation</name>
        <dbReference type="ChEBI" id="CHEBI:60240"/>
    </cofactor>
</comment>
<comment type="caution">
    <text evidence="3">Lacks conserved residue(s) required for the propagation of feature annotation.</text>
</comment>
<keyword evidence="3" id="KW-0546">Nucleotide metabolism</keyword>
<protein>
    <recommendedName>
        <fullName evidence="3">dTTP/UTP pyrophosphatase</fullName>
        <shortName evidence="3">dTTPase/UTPase</shortName>
        <ecNumber evidence="3">3.6.1.9</ecNumber>
    </recommendedName>
    <alternativeName>
        <fullName evidence="3">Nucleoside triphosphate pyrophosphatase</fullName>
    </alternativeName>
    <alternativeName>
        <fullName evidence="3">Nucleotide pyrophosphatase</fullName>
        <shortName evidence="3">Nucleotide PPase</shortName>
    </alternativeName>
</protein>
<gene>
    <name evidence="4" type="ORF">SAMN05443638_10747</name>
</gene>
<dbReference type="EC" id="3.6.1.9" evidence="3"/>
<feature type="active site" description="Proton acceptor" evidence="3">
    <location>
        <position position="71"/>
    </location>
</feature>
<evidence type="ECO:0000313" key="4">
    <source>
        <dbReference type="EMBL" id="SHE66239.1"/>
    </source>
</evidence>
<accession>A0A1M4VBA4</accession>
<dbReference type="GO" id="GO:0005737">
    <property type="term" value="C:cytoplasm"/>
    <property type="evidence" value="ECO:0007669"/>
    <property type="project" value="UniProtKB-SubCell"/>
</dbReference>
<keyword evidence="3" id="KW-0963">Cytoplasm</keyword>
<evidence type="ECO:0000256" key="2">
    <source>
        <dbReference type="ARBA" id="ARBA00022801"/>
    </source>
</evidence>
<comment type="subcellular location">
    <subcellularLocation>
        <location evidence="3">Cytoplasm</location>
    </subcellularLocation>
</comment>
<comment type="catalytic activity">
    <reaction evidence="3">
        <text>dTTP + H2O = dTMP + diphosphate + H(+)</text>
        <dbReference type="Rhea" id="RHEA:28534"/>
        <dbReference type="ChEBI" id="CHEBI:15377"/>
        <dbReference type="ChEBI" id="CHEBI:15378"/>
        <dbReference type="ChEBI" id="CHEBI:33019"/>
        <dbReference type="ChEBI" id="CHEBI:37568"/>
        <dbReference type="ChEBI" id="CHEBI:63528"/>
        <dbReference type="EC" id="3.6.1.9"/>
    </reaction>
</comment>
<organism evidence="4 5">
    <name type="scientific">Clostridium fallax</name>
    <dbReference type="NCBI Taxonomy" id="1533"/>
    <lineage>
        <taxon>Bacteria</taxon>
        <taxon>Bacillati</taxon>
        <taxon>Bacillota</taxon>
        <taxon>Clostridia</taxon>
        <taxon>Eubacteriales</taxon>
        <taxon>Clostridiaceae</taxon>
        <taxon>Clostridium</taxon>
    </lineage>
</organism>
<dbReference type="EMBL" id="FQVM01000007">
    <property type="protein sequence ID" value="SHE66239.1"/>
    <property type="molecule type" value="Genomic_DNA"/>
</dbReference>
<sequence>MKKILASASERRKELLSRIISDYKIIVSDFDEDKVVFQGDVSRYVEEIAYWKGKTVAEKFNLNDSIVISADTVVTFQGEILGKPKNEEEAFFMLKRLSGNCHKVYSGISLINTSTGKIINDSVCTEVKFSNLSDEDIKKYINTKEPMDKAGAYGIQGYGGVFVEEIKGCYYNVVGLPLNRLKRLLKEI</sequence>
<dbReference type="HAMAP" id="MF_00528">
    <property type="entry name" value="Maf"/>
    <property type="match status" value="1"/>
</dbReference>
<comment type="catalytic activity">
    <reaction evidence="3">
        <text>UTP + H2O = UMP + diphosphate + H(+)</text>
        <dbReference type="Rhea" id="RHEA:29395"/>
        <dbReference type="ChEBI" id="CHEBI:15377"/>
        <dbReference type="ChEBI" id="CHEBI:15378"/>
        <dbReference type="ChEBI" id="CHEBI:33019"/>
        <dbReference type="ChEBI" id="CHEBI:46398"/>
        <dbReference type="ChEBI" id="CHEBI:57865"/>
        <dbReference type="EC" id="3.6.1.9"/>
    </reaction>
</comment>
<dbReference type="PANTHER" id="PTHR43213">
    <property type="entry name" value="BIFUNCTIONAL DTTP/UTP PYROPHOSPHATASE/METHYLTRANSFERASE PROTEIN-RELATED"/>
    <property type="match status" value="1"/>
</dbReference>
<dbReference type="Pfam" id="PF02545">
    <property type="entry name" value="Maf"/>
    <property type="match status" value="1"/>
</dbReference>
<comment type="similarity">
    <text evidence="3">Belongs to the Maf family. YhdE subfamily.</text>
</comment>
<dbReference type="NCBIfam" id="NF000867">
    <property type="entry name" value="PRK00078.1"/>
    <property type="match status" value="1"/>
</dbReference>
<feature type="site" description="Important for substrate specificity" evidence="3">
    <location>
        <position position="72"/>
    </location>
</feature>
<feature type="site" description="Important for substrate specificity" evidence="3">
    <location>
        <position position="11"/>
    </location>
</feature>
<keyword evidence="2 3" id="KW-0378">Hydrolase</keyword>
<dbReference type="GO" id="GO:0036221">
    <property type="term" value="F:UTP diphosphatase activity"/>
    <property type="evidence" value="ECO:0007669"/>
    <property type="project" value="RHEA"/>
</dbReference>
<dbReference type="OrthoDB" id="9807767at2"/>
<dbReference type="AlphaFoldDB" id="A0A1M4VBA4"/>
<keyword evidence="5" id="KW-1185">Reference proteome</keyword>
<dbReference type="GO" id="GO:0009117">
    <property type="term" value="P:nucleotide metabolic process"/>
    <property type="evidence" value="ECO:0007669"/>
    <property type="project" value="UniProtKB-KW"/>
</dbReference>
<evidence type="ECO:0000313" key="5">
    <source>
        <dbReference type="Proteomes" id="UP000184035"/>
    </source>
</evidence>
<comment type="function">
    <text evidence="3">Nucleoside triphosphate pyrophosphatase that hydrolyzes dTTP and UTP. May have a dual role in cell division arrest and in preventing the incorporation of modified nucleotides into cellular nucleic acids.</text>
</comment>
<reference evidence="4 5" key="1">
    <citation type="submission" date="2016-11" db="EMBL/GenBank/DDBJ databases">
        <authorList>
            <person name="Jaros S."/>
            <person name="Januszkiewicz K."/>
            <person name="Wedrychowicz H."/>
        </authorList>
    </citation>
    <scope>NUCLEOTIDE SEQUENCE [LARGE SCALE GENOMIC DNA]</scope>
    <source>
        <strain evidence="4 5">DSM 2631</strain>
    </source>
</reference>
<dbReference type="SUPFAM" id="SSF52972">
    <property type="entry name" value="ITPase-like"/>
    <property type="match status" value="1"/>
</dbReference>
<dbReference type="RefSeq" id="WP_072894353.1">
    <property type="nucleotide sequence ID" value="NZ_FQVM01000007.1"/>
</dbReference>